<name>M1LXD5_9CLOT</name>
<dbReference type="PROSITE" id="PS51170">
    <property type="entry name" value="CW"/>
    <property type="match status" value="2"/>
</dbReference>
<dbReference type="eggNOG" id="COG5263">
    <property type="taxonomic scope" value="Bacteria"/>
</dbReference>
<dbReference type="HOGENOM" id="CLU_1432239_0_0_9"/>
<evidence type="ECO:0000256" key="4">
    <source>
        <dbReference type="SAM" id="SignalP"/>
    </source>
</evidence>
<dbReference type="AlphaFoldDB" id="M1LXD5"/>
<dbReference type="InterPro" id="IPR018337">
    <property type="entry name" value="Cell_wall/Cho-bd_repeat"/>
</dbReference>
<evidence type="ECO:0000313" key="6">
    <source>
        <dbReference type="Proteomes" id="UP000011728"/>
    </source>
</evidence>
<evidence type="ECO:0000256" key="1">
    <source>
        <dbReference type="ARBA" id="ARBA00022737"/>
    </source>
</evidence>
<evidence type="ECO:0000256" key="3">
    <source>
        <dbReference type="SAM" id="MobiDB-lite"/>
    </source>
</evidence>
<keyword evidence="1" id="KW-0677">Repeat</keyword>
<dbReference type="RefSeq" id="WP_015394231.1">
    <property type="nucleotide sequence ID" value="NC_020291.1"/>
</dbReference>
<dbReference type="Proteomes" id="UP000011728">
    <property type="component" value="Chromosome"/>
</dbReference>
<proteinExistence type="predicted"/>
<dbReference type="Gene3D" id="2.10.270.10">
    <property type="entry name" value="Cholin Binding"/>
    <property type="match status" value="1"/>
</dbReference>
<feature type="chain" id="PRO_5004015432" description="Cell wall binding repeat-containing protein" evidence="4">
    <location>
        <begin position="26"/>
        <end position="195"/>
    </location>
</feature>
<feature type="repeat" description="Cell wall-binding" evidence="2">
    <location>
        <begin position="158"/>
        <end position="177"/>
    </location>
</feature>
<gene>
    <name evidence="5" type="ORF">Cspa_c41670</name>
</gene>
<evidence type="ECO:0000313" key="5">
    <source>
        <dbReference type="EMBL" id="AGF57920.1"/>
    </source>
</evidence>
<feature type="repeat" description="Cell wall-binding" evidence="2">
    <location>
        <begin position="138"/>
        <end position="157"/>
    </location>
</feature>
<dbReference type="SUPFAM" id="SSF69360">
    <property type="entry name" value="Cell wall binding repeat"/>
    <property type="match status" value="1"/>
</dbReference>
<protein>
    <recommendedName>
        <fullName evidence="7">Cell wall binding repeat-containing protein</fullName>
    </recommendedName>
</protein>
<dbReference type="EMBL" id="CP004121">
    <property type="protein sequence ID" value="AGF57920.1"/>
    <property type="molecule type" value="Genomic_DNA"/>
</dbReference>
<feature type="compositionally biased region" description="Low complexity" evidence="3">
    <location>
        <begin position="83"/>
        <end position="101"/>
    </location>
</feature>
<organism evidence="5 6">
    <name type="scientific">Clostridium saccharoperbutylacetonicum N1-4(HMT)</name>
    <dbReference type="NCBI Taxonomy" id="931276"/>
    <lineage>
        <taxon>Bacteria</taxon>
        <taxon>Bacillati</taxon>
        <taxon>Bacillota</taxon>
        <taxon>Clostridia</taxon>
        <taxon>Eubacteriales</taxon>
        <taxon>Clostridiaceae</taxon>
        <taxon>Clostridium</taxon>
    </lineage>
</organism>
<keyword evidence="6" id="KW-1185">Reference proteome</keyword>
<dbReference type="PATRIC" id="fig|931276.5.peg.4198"/>
<feature type="region of interest" description="Disordered" evidence="3">
    <location>
        <begin position="73"/>
        <end position="111"/>
    </location>
</feature>
<accession>M1LXD5</accession>
<keyword evidence="4" id="KW-0732">Signal</keyword>
<dbReference type="KEGG" id="csr:Cspa_c41670"/>
<feature type="signal peptide" evidence="4">
    <location>
        <begin position="1"/>
        <end position="25"/>
    </location>
</feature>
<evidence type="ECO:0000256" key="2">
    <source>
        <dbReference type="PROSITE-ProRule" id="PRU00591"/>
    </source>
</evidence>
<reference evidence="5 6" key="1">
    <citation type="submission" date="2013-02" db="EMBL/GenBank/DDBJ databases">
        <title>Genome sequence of Clostridium saccharoperbutylacetonicum N1-4(HMT).</title>
        <authorList>
            <person name="Poehlein A."/>
            <person name="Daniel R."/>
        </authorList>
    </citation>
    <scope>NUCLEOTIDE SEQUENCE [LARGE SCALE GENOMIC DNA]</scope>
    <source>
        <strain evidence="6">N1-4(HMT)</strain>
    </source>
</reference>
<dbReference type="STRING" id="36745.CLSAP_39190"/>
<dbReference type="OrthoDB" id="1912376at2"/>
<sequence length="195" mass="21431">MKSKKLRILTLALVAILAQGTCVYAASSSDDKDKYTKEDFDNMTPGFEWKDIDKSNQKVSSYINSFSSTITPEQAAKDDKSTDSTTSTTTTTSTTSTTTDSAPTDEIVTTSPSTGVKGDFWGKTKAGKWILIEQGVPVIGWRSVNGWWYYMDANGIMQTGWINDGDKWYFLRDNGTMVSNAYVGGYYLTSDGSMA</sequence>
<dbReference type="Pfam" id="PF19127">
    <property type="entry name" value="Choline_bind_3"/>
    <property type="match status" value="1"/>
</dbReference>
<evidence type="ECO:0008006" key="7">
    <source>
        <dbReference type="Google" id="ProtNLM"/>
    </source>
</evidence>